<evidence type="ECO:0000313" key="3">
    <source>
        <dbReference type="Proteomes" id="UP001291687"/>
    </source>
</evidence>
<evidence type="ECO:0000256" key="1">
    <source>
        <dbReference type="SAM" id="Coils"/>
    </source>
</evidence>
<name>A0ABU5NCF8_9RICK</name>
<accession>A0ABU5NCF8</accession>
<reference evidence="2 3" key="1">
    <citation type="submission" date="2023-03" db="EMBL/GenBank/DDBJ databases">
        <title>Host association and intracellularity evolved multiple times independently in the Rickettsiales.</title>
        <authorList>
            <person name="Castelli M."/>
            <person name="Nardi T."/>
            <person name="Gammuto L."/>
            <person name="Bellinzona G."/>
            <person name="Sabaneyeva E."/>
            <person name="Potekhin A."/>
            <person name="Serra V."/>
            <person name="Petroni G."/>
            <person name="Sassera D."/>
        </authorList>
    </citation>
    <scope>NUCLEOTIDE SEQUENCE [LARGE SCALE GENOMIC DNA]</scope>
    <source>
        <strain evidence="2 3">Sr 2-6</strain>
    </source>
</reference>
<dbReference type="EMBL" id="JARJFB010000052">
    <property type="protein sequence ID" value="MEA0970850.1"/>
    <property type="molecule type" value="Genomic_DNA"/>
</dbReference>
<comment type="caution">
    <text evidence="2">The sequence shown here is derived from an EMBL/GenBank/DDBJ whole genome shotgun (WGS) entry which is preliminary data.</text>
</comment>
<feature type="coiled-coil region" evidence="1">
    <location>
        <begin position="13"/>
        <end position="44"/>
    </location>
</feature>
<dbReference type="Proteomes" id="UP001291687">
    <property type="component" value="Unassembled WGS sequence"/>
</dbReference>
<proteinExistence type="predicted"/>
<gene>
    <name evidence="2" type="ORF">Megvenef_00819</name>
</gene>
<sequence length="45" mass="5463">MYYYSQNMWVSYTVKYSLEVVKMRAELENLKNKIEESLALIKRSL</sequence>
<keyword evidence="3" id="KW-1185">Reference proteome</keyword>
<keyword evidence="1" id="KW-0175">Coiled coil</keyword>
<evidence type="ECO:0000313" key="2">
    <source>
        <dbReference type="EMBL" id="MEA0970850.1"/>
    </source>
</evidence>
<organism evidence="2 3">
    <name type="scientific">Candidatus Megaera venefica</name>
    <dbReference type="NCBI Taxonomy" id="2055910"/>
    <lineage>
        <taxon>Bacteria</taxon>
        <taxon>Pseudomonadati</taxon>
        <taxon>Pseudomonadota</taxon>
        <taxon>Alphaproteobacteria</taxon>
        <taxon>Rickettsiales</taxon>
        <taxon>Rickettsiaceae</taxon>
        <taxon>Candidatus Megaera</taxon>
    </lineage>
</organism>
<protein>
    <submittedName>
        <fullName evidence="2">Uncharacterized protein</fullName>
    </submittedName>
</protein>